<organism evidence="1 2">
    <name type="scientific">Burkholderia pseudomultivorans</name>
    <dbReference type="NCBI Taxonomy" id="1207504"/>
    <lineage>
        <taxon>Bacteria</taxon>
        <taxon>Pseudomonadati</taxon>
        <taxon>Pseudomonadota</taxon>
        <taxon>Betaproteobacteria</taxon>
        <taxon>Burkholderiales</taxon>
        <taxon>Burkholderiaceae</taxon>
        <taxon>Burkholderia</taxon>
        <taxon>Burkholderia cepacia complex</taxon>
    </lineage>
</organism>
<protein>
    <recommendedName>
        <fullName evidence="3">Lipoprotein</fullName>
    </recommendedName>
</protein>
<accession>A0A132EM72</accession>
<dbReference type="PROSITE" id="PS51257">
    <property type="entry name" value="PROKAR_LIPOPROTEIN"/>
    <property type="match status" value="1"/>
</dbReference>
<dbReference type="Proteomes" id="UP000062912">
    <property type="component" value="Unassembled WGS sequence"/>
</dbReference>
<dbReference type="OrthoDB" id="9020769at2"/>
<evidence type="ECO:0000313" key="2">
    <source>
        <dbReference type="Proteomes" id="UP000062912"/>
    </source>
</evidence>
<evidence type="ECO:0008006" key="3">
    <source>
        <dbReference type="Google" id="ProtNLM"/>
    </source>
</evidence>
<dbReference type="AlphaFoldDB" id="A0A132EM72"/>
<reference evidence="1 2" key="1">
    <citation type="submission" date="2015-11" db="EMBL/GenBank/DDBJ databases">
        <title>Expanding the genomic diversity of Burkholderia species for the development of highly accurate diagnostics.</title>
        <authorList>
            <person name="Sahl J."/>
            <person name="Keim P."/>
            <person name="Wagner D."/>
        </authorList>
    </citation>
    <scope>NUCLEOTIDE SEQUENCE [LARGE SCALE GENOMIC DNA]</scope>
    <source>
        <strain evidence="1 2">MSMB368WGS</strain>
    </source>
</reference>
<comment type="caution">
    <text evidence="1">The sequence shown here is derived from an EMBL/GenBank/DDBJ whole genome shotgun (WGS) entry which is preliminary data.</text>
</comment>
<dbReference type="EMBL" id="LPJR01000002">
    <property type="protein sequence ID" value="KWF37433.1"/>
    <property type="molecule type" value="Genomic_DNA"/>
</dbReference>
<evidence type="ECO:0000313" key="1">
    <source>
        <dbReference type="EMBL" id="KWF37433.1"/>
    </source>
</evidence>
<sequence>MKRIFLFMFAFVVLLAGCEKSTPPAADSLVGVYGADLHNDGKITPLLKVEKGDTTSGYVLYEYSKGEWHRPKKAWVGDAGKAQDVLPFTKADLEKLVNHPVDVDPVGIQTKGTALVHVPAGWSDNGRNKPFTTKTGYFAMTFLGPVELQRM</sequence>
<gene>
    <name evidence="1" type="ORF">WT56_34400</name>
</gene>
<dbReference type="RefSeq" id="WP_060239264.1">
    <property type="nucleotide sequence ID" value="NZ_LPJR01000002.1"/>
</dbReference>
<name>A0A132EM72_9BURK</name>
<proteinExistence type="predicted"/>